<evidence type="ECO:0000313" key="2">
    <source>
        <dbReference type="Proteomes" id="UP000269721"/>
    </source>
</evidence>
<dbReference type="Gene3D" id="3.40.50.720">
    <property type="entry name" value="NAD(P)-binding Rossmann-like Domain"/>
    <property type="match status" value="1"/>
</dbReference>
<dbReference type="OrthoDB" id="201656at2759"/>
<name>A0A4P9WCY9_9FUNG</name>
<gene>
    <name evidence="1" type="ORF">BDK51DRAFT_44512</name>
</gene>
<organism evidence="1 2">
    <name type="scientific">Blyttiomyces helicus</name>
    <dbReference type="NCBI Taxonomy" id="388810"/>
    <lineage>
        <taxon>Eukaryota</taxon>
        <taxon>Fungi</taxon>
        <taxon>Fungi incertae sedis</taxon>
        <taxon>Chytridiomycota</taxon>
        <taxon>Chytridiomycota incertae sedis</taxon>
        <taxon>Chytridiomycetes</taxon>
        <taxon>Chytridiomycetes incertae sedis</taxon>
        <taxon>Blyttiomyces</taxon>
    </lineage>
</organism>
<dbReference type="Gene3D" id="3.90.180.10">
    <property type="entry name" value="Medium-chain alcohol dehydrogenases, catalytic domain"/>
    <property type="match status" value="1"/>
</dbReference>
<keyword evidence="2" id="KW-1185">Reference proteome</keyword>
<accession>A0A4P9WCY9</accession>
<dbReference type="EMBL" id="KZ996476">
    <property type="protein sequence ID" value="RKO88790.1"/>
    <property type="molecule type" value="Genomic_DNA"/>
</dbReference>
<dbReference type="AlphaFoldDB" id="A0A4P9WCY9"/>
<proteinExistence type="predicted"/>
<evidence type="ECO:0008006" key="3">
    <source>
        <dbReference type="Google" id="ProtNLM"/>
    </source>
</evidence>
<reference evidence="2" key="1">
    <citation type="journal article" date="2018" name="Nat. Microbiol.">
        <title>Leveraging single-cell genomics to expand the fungal tree of life.</title>
        <authorList>
            <person name="Ahrendt S.R."/>
            <person name="Quandt C.A."/>
            <person name="Ciobanu D."/>
            <person name="Clum A."/>
            <person name="Salamov A."/>
            <person name="Andreopoulos B."/>
            <person name="Cheng J.F."/>
            <person name="Woyke T."/>
            <person name="Pelin A."/>
            <person name="Henrissat B."/>
            <person name="Reynolds N.K."/>
            <person name="Benny G.L."/>
            <person name="Smith M.E."/>
            <person name="James T.Y."/>
            <person name="Grigoriev I.V."/>
        </authorList>
    </citation>
    <scope>NUCLEOTIDE SEQUENCE [LARGE SCALE GENOMIC DNA]</scope>
</reference>
<protein>
    <recommendedName>
        <fullName evidence="3">Alcohol dehydrogenase-like C-terminal domain-containing protein</fullName>
    </recommendedName>
</protein>
<dbReference type="Proteomes" id="UP000269721">
    <property type="component" value="Unassembled WGS sequence"/>
</dbReference>
<sequence length="174" mass="19069">MFRQGRPISVMRSVRTGLDRAGFRINREDGGVIDCLDGVARVYASEMKARRGWKGGGRSRRPFSEHSIVALVPLINPIGKISLIVPSEGPLPFQDAFYKAVSLHWTFMFTKPMTDTRPETQGQILKEIAALADGGVLSQDIVTERHVFGEAALKTVHAKVESGKGIGKIVLVRA</sequence>
<dbReference type="Pfam" id="PF13602">
    <property type="entry name" value="ADH_zinc_N_2"/>
    <property type="match status" value="1"/>
</dbReference>
<evidence type="ECO:0000313" key="1">
    <source>
        <dbReference type="EMBL" id="RKO88790.1"/>
    </source>
</evidence>